<proteinExistence type="predicted"/>
<dbReference type="Proteomes" id="UP000267027">
    <property type="component" value="Unassembled WGS sequence"/>
</dbReference>
<reference evidence="1 2" key="2">
    <citation type="submission" date="2018-11" db="EMBL/GenBank/DDBJ databases">
        <authorList>
            <consortium name="Pathogen Informatics"/>
        </authorList>
    </citation>
    <scope>NUCLEOTIDE SEQUENCE [LARGE SCALE GENOMIC DNA]</scope>
    <source>
        <strain evidence="1 2">Costa Rica</strain>
    </source>
</reference>
<evidence type="ECO:0000313" key="2">
    <source>
        <dbReference type="Proteomes" id="UP000267027"/>
    </source>
</evidence>
<keyword evidence="2" id="KW-1185">Reference proteome</keyword>
<name>A0A0R3PC57_ANGCS</name>
<dbReference type="WBParaSite" id="ACOC_0000136001-mRNA-1">
    <property type="protein sequence ID" value="ACOC_0000136001-mRNA-1"/>
    <property type="gene ID" value="ACOC_0000136001"/>
</dbReference>
<dbReference type="STRING" id="334426.A0A0R3PC57"/>
<accession>A0A0R3PC57</accession>
<dbReference type="OMA" id="MEFTSER"/>
<dbReference type="OrthoDB" id="2019491at2759"/>
<sequence length="125" mass="13954">MARAVLSSEKGAAFLAAIDARLAACRCGDSIDGHLRVPYWDGICQASHMVQQKRNEIQQLVALMTSSHDAELRMMAEEERGAMEEALLSAEKDLIDRIVPITEIDMLRKCQMEFTSERVLTSTVQ</sequence>
<dbReference type="EMBL" id="UYYA01000198">
    <property type="protein sequence ID" value="VDM52946.1"/>
    <property type="molecule type" value="Genomic_DNA"/>
</dbReference>
<gene>
    <name evidence="1" type="ORF">ACOC_LOCUS1361</name>
</gene>
<dbReference type="Gene3D" id="6.10.140.1950">
    <property type="match status" value="1"/>
</dbReference>
<dbReference type="AlphaFoldDB" id="A0A0R3PC57"/>
<evidence type="ECO:0000313" key="1">
    <source>
        <dbReference type="EMBL" id="VDM52946.1"/>
    </source>
</evidence>
<reference evidence="3" key="1">
    <citation type="submission" date="2017-02" db="UniProtKB">
        <authorList>
            <consortium name="WormBaseParasite"/>
        </authorList>
    </citation>
    <scope>IDENTIFICATION</scope>
</reference>
<evidence type="ECO:0000313" key="3">
    <source>
        <dbReference type="WBParaSite" id="ACOC_0000136001-mRNA-1"/>
    </source>
</evidence>
<protein>
    <submittedName>
        <fullName evidence="3">PCRF domain-containing protein</fullName>
    </submittedName>
</protein>
<organism evidence="3">
    <name type="scientific">Angiostrongylus costaricensis</name>
    <name type="common">Nematode worm</name>
    <dbReference type="NCBI Taxonomy" id="334426"/>
    <lineage>
        <taxon>Eukaryota</taxon>
        <taxon>Metazoa</taxon>
        <taxon>Ecdysozoa</taxon>
        <taxon>Nematoda</taxon>
        <taxon>Chromadorea</taxon>
        <taxon>Rhabditida</taxon>
        <taxon>Rhabditina</taxon>
        <taxon>Rhabditomorpha</taxon>
        <taxon>Strongyloidea</taxon>
        <taxon>Metastrongylidae</taxon>
        <taxon>Angiostrongylus</taxon>
    </lineage>
</organism>